<reference evidence="4 5" key="1">
    <citation type="submission" date="2021-05" db="EMBL/GenBank/DDBJ databases">
        <title>A Polyphasic approach of four new species of the genus Ohtaekwangia: Ohtaekwangia histidinii sp. nov., Ohtaekwangia cretensis sp. nov., Ohtaekwangia indiensis sp. nov., Ohtaekwangia reichenbachii sp. nov. from diverse environment.</title>
        <authorList>
            <person name="Octaviana S."/>
        </authorList>
    </citation>
    <scope>NUCLEOTIDE SEQUENCE [LARGE SCALE GENOMIC DNA]</scope>
    <source>
        <strain evidence="4 5">PWU20</strain>
    </source>
</reference>
<evidence type="ECO:0000313" key="5">
    <source>
        <dbReference type="Proteomes" id="UP000772618"/>
    </source>
</evidence>
<feature type="domain" description="Glycosyltransferase 2-like" evidence="3">
    <location>
        <begin position="8"/>
        <end position="93"/>
    </location>
</feature>
<accession>A0ABS5VJN9</accession>
<organism evidence="4 5">
    <name type="scientific">Chryseosolibacter indicus</name>
    <dbReference type="NCBI Taxonomy" id="2782351"/>
    <lineage>
        <taxon>Bacteria</taxon>
        <taxon>Pseudomonadati</taxon>
        <taxon>Bacteroidota</taxon>
        <taxon>Cytophagia</taxon>
        <taxon>Cytophagales</taxon>
        <taxon>Chryseotaleaceae</taxon>
        <taxon>Chryseosolibacter</taxon>
    </lineage>
</organism>
<keyword evidence="2" id="KW-0812">Transmembrane</keyword>
<gene>
    <name evidence="4" type="ORF">KK060_00090</name>
</gene>
<dbReference type="EMBL" id="JAHESD010000001">
    <property type="protein sequence ID" value="MBT1701655.1"/>
    <property type="molecule type" value="Genomic_DNA"/>
</dbReference>
<name>A0ABS5VJN9_9BACT</name>
<dbReference type="InterPro" id="IPR001173">
    <property type="entry name" value="Glyco_trans_2-like"/>
</dbReference>
<evidence type="ECO:0000313" key="4">
    <source>
        <dbReference type="EMBL" id="MBT1701655.1"/>
    </source>
</evidence>
<evidence type="ECO:0000256" key="2">
    <source>
        <dbReference type="SAM" id="Phobius"/>
    </source>
</evidence>
<dbReference type="Gene3D" id="3.90.550.10">
    <property type="entry name" value="Spore Coat Polysaccharide Biosynthesis Protein SpsA, Chain A"/>
    <property type="match status" value="1"/>
</dbReference>
<evidence type="ECO:0000256" key="1">
    <source>
        <dbReference type="ARBA" id="ARBA00038494"/>
    </source>
</evidence>
<dbReference type="RefSeq" id="WP_254151355.1">
    <property type="nucleotide sequence ID" value="NZ_JAHESD010000001.1"/>
</dbReference>
<protein>
    <submittedName>
        <fullName evidence="4">Glycosyltransferase family 2 protein</fullName>
    </submittedName>
</protein>
<dbReference type="PANTHER" id="PTHR43630:SF2">
    <property type="entry name" value="GLYCOSYLTRANSFERASE"/>
    <property type="match status" value="1"/>
</dbReference>
<proteinExistence type="inferred from homology"/>
<evidence type="ECO:0000259" key="3">
    <source>
        <dbReference type="Pfam" id="PF00535"/>
    </source>
</evidence>
<dbReference type="CDD" id="cd02511">
    <property type="entry name" value="Beta4Glucosyltransferase"/>
    <property type="match status" value="1"/>
</dbReference>
<dbReference type="Pfam" id="PF00535">
    <property type="entry name" value="Glycos_transf_2"/>
    <property type="match status" value="1"/>
</dbReference>
<feature type="transmembrane region" description="Helical" evidence="2">
    <location>
        <begin position="228"/>
        <end position="247"/>
    </location>
</feature>
<keyword evidence="5" id="KW-1185">Reference proteome</keyword>
<comment type="caution">
    <text evidence="4">The sequence shown here is derived from an EMBL/GenBank/DDBJ whole genome shotgun (WGS) entry which is preliminary data.</text>
</comment>
<dbReference type="Proteomes" id="UP000772618">
    <property type="component" value="Unassembled WGS sequence"/>
</dbReference>
<sequence length="259" mass="30423">MGGPTKISATIITFNEERKIENCIQSLLEVVDEIVVVDSYSTDRTENICSKYPVRFIKHAFEGYVAQKNYAMNQASNDVILSLDADERLSEKLKQSILIVKNNWDARIDGYEVNRFNNYCGHWIRFCGWYPDRKIRLWDRRKGSWQGTDPHDKVKISKDRVQRLNGDLLHFAYFSVDEHLRQMSKFAEVAAKAKFKKGVRPIFVIHVILNPLFKFFKKYILQLGFLDGYYGFVFCAAASSLNFFKYLRLYEYHRRGLPE</sequence>
<keyword evidence="2" id="KW-1133">Transmembrane helix</keyword>
<keyword evidence="2" id="KW-0472">Membrane</keyword>
<dbReference type="PANTHER" id="PTHR43630">
    <property type="entry name" value="POLY-BETA-1,6-N-ACETYL-D-GLUCOSAMINE SYNTHASE"/>
    <property type="match status" value="1"/>
</dbReference>
<dbReference type="InterPro" id="IPR029044">
    <property type="entry name" value="Nucleotide-diphossugar_trans"/>
</dbReference>
<dbReference type="SUPFAM" id="SSF53448">
    <property type="entry name" value="Nucleotide-diphospho-sugar transferases"/>
    <property type="match status" value="1"/>
</dbReference>
<comment type="similarity">
    <text evidence="1">Belongs to the glycosyltransferase 2 family. WaaE/KdtX subfamily.</text>
</comment>